<dbReference type="HAMAP" id="MF_01871">
    <property type="entry name" value="DabA"/>
    <property type="match status" value="1"/>
</dbReference>
<evidence type="ECO:0000256" key="6">
    <source>
        <dbReference type="HAMAP-Rule" id="MF_01871"/>
    </source>
</evidence>
<dbReference type="AlphaFoldDB" id="A0A368L6R2"/>
<accession>A0A368L6R2</accession>
<comment type="function">
    <text evidence="6">Part of an energy-coupled inorganic carbon pump.</text>
</comment>
<evidence type="ECO:0000256" key="3">
    <source>
        <dbReference type="ARBA" id="ARBA00022723"/>
    </source>
</evidence>
<keyword evidence="1 6" id="KW-0813">Transport</keyword>
<dbReference type="GO" id="GO:0008270">
    <property type="term" value="F:zinc ion binding"/>
    <property type="evidence" value="ECO:0007669"/>
    <property type="project" value="UniProtKB-UniRule"/>
</dbReference>
<dbReference type="RefSeq" id="WP_114401453.1">
    <property type="nucleotide sequence ID" value="NZ_QPGB01000001.1"/>
</dbReference>
<sequence>MNAITPDSVLTTYPAFEPSVIQAAITRACGRIAPTWPLDQFIAVNPYWGFVEQSLPQLGGTLARLSGSPLLMPPAWYQEAWRAGSFKLEDLQRACQYTTAGVSVPTLLGLLTSATPTPAYTTQPRLPLLTHLADEADLSPYHMPWREYVTQSLSQWCGAYYDQHQAQWHADKTAGFFPFWLAAAREDRGPSLQMGLTNGANVLAQLPVDPEAAVIWLLGRLAIPAPLLEDYLTAVLLSLNGWAAWAAYQAWQAQLQQQSATDVLHILAARLTWEYLLFQGLPSLPHCWRQALSSYQNQVQTETPTEETSVAWWTIQHAYELAYQRTLLQGLNQELGATTKPPTPRPAVQAAFCIDVRSEIIRRGFEACSPQIETLGFAGFFGLPVDYMPLASKLARPQLPGLLAAKLRVTDHDLGNSANELTLSAAVSAAKAASADDSLAKLADQRTQRLGWRAAWQGFKRHANAGFSFVETCGLSYAPKLVQASFGTKQQVLPERVGLSAQEAARLQPRIAGAATDASTLPQPLSFVLSQKIELAQGVLAAMSLAHQADRLARLILLVGHGSQTVNNPHAAGLDCGACCGQTGEVNARALAALLNEPAVRKGLQEKGLSLPDDTWFVPALHNTTTDQITLFDTTAMPASHATDLQQLQTWLQQAQHATNYERAGRLDLPVSTNGGLDKGQQTLAITARAMDWSQVRPEWALADNAAFIVAPRARTKSLELAGRTFLHDYQHEHDDGYAILELIMTAPMVVAHWINMQYYASTVDNPRYGSGNKVLHNVVGGHIGVFEGNGGDLRIGLPLQSLHNGERWMHTPLRLTVCIEAPQAPMTAIIDKHPLVRQLLDNGWIHLFQMAAAPSKPAIARYNQGQWQPWEDFPLPH</sequence>
<organism evidence="7 8">
    <name type="scientific">Parvibium lacunae</name>
    <dbReference type="NCBI Taxonomy" id="1888893"/>
    <lineage>
        <taxon>Bacteria</taxon>
        <taxon>Pseudomonadati</taxon>
        <taxon>Pseudomonadota</taxon>
        <taxon>Betaproteobacteria</taxon>
        <taxon>Burkholderiales</taxon>
        <taxon>Alcaligenaceae</taxon>
        <taxon>Parvibium</taxon>
    </lineage>
</organism>
<name>A0A368L6R2_9BURK</name>
<feature type="binding site" evidence="6">
    <location>
        <position position="561"/>
    </location>
    <ligand>
        <name>Zn(2+)</name>
        <dbReference type="ChEBI" id="CHEBI:29105"/>
    </ligand>
</feature>
<reference evidence="7 8" key="1">
    <citation type="journal article" date="2018" name="Int. J. Syst. Evol. Microbiol.">
        <title>Parvibium lacunae gen. nov., sp. nov., a new member of the family Alcaligenaceae isolated from a freshwater pond.</title>
        <authorList>
            <person name="Chen W.M."/>
            <person name="Xie P.B."/>
            <person name="Hsu M.Y."/>
            <person name="Sheu S.Y."/>
        </authorList>
    </citation>
    <scope>NUCLEOTIDE SEQUENCE [LARGE SCALE GENOMIC DNA]</scope>
    <source>
        <strain evidence="7 8">KMB9</strain>
    </source>
</reference>
<dbReference type="EMBL" id="QPGB01000001">
    <property type="protein sequence ID" value="RCS59304.1"/>
    <property type="molecule type" value="Genomic_DNA"/>
</dbReference>
<dbReference type="InterPro" id="IPR018752">
    <property type="entry name" value="DabA"/>
</dbReference>
<evidence type="ECO:0000256" key="4">
    <source>
        <dbReference type="ARBA" id="ARBA00022833"/>
    </source>
</evidence>
<comment type="similarity">
    <text evidence="6">Belongs to the inorganic carbon transporter (TC 9.A.2) DabA family.</text>
</comment>
<evidence type="ECO:0000313" key="7">
    <source>
        <dbReference type="EMBL" id="RCS59304.1"/>
    </source>
</evidence>
<comment type="cofactor">
    <cofactor evidence="6">
        <name>Zn(2+)</name>
        <dbReference type="ChEBI" id="CHEBI:29105"/>
    </cofactor>
</comment>
<dbReference type="Proteomes" id="UP000252357">
    <property type="component" value="Unassembled WGS sequence"/>
</dbReference>
<keyword evidence="4 6" id="KW-0862">Zinc</keyword>
<evidence type="ECO:0000313" key="8">
    <source>
        <dbReference type="Proteomes" id="UP000252357"/>
    </source>
</evidence>
<protein>
    <recommendedName>
        <fullName evidence="6">Probable inorganic carbon transporter subunit DabA</fullName>
    </recommendedName>
</protein>
<dbReference type="OrthoDB" id="9805101at2"/>
<keyword evidence="3 6" id="KW-0479">Metal-binding</keyword>
<dbReference type="PANTHER" id="PTHR38344">
    <property type="entry name" value="UPF0753 PROTEIN AQ_863"/>
    <property type="match status" value="1"/>
</dbReference>
<comment type="subcellular location">
    <subcellularLocation>
        <location evidence="6">Cell membrane</location>
        <topology evidence="6">Peripheral membrane protein</topology>
    </subcellularLocation>
</comment>
<evidence type="ECO:0000256" key="2">
    <source>
        <dbReference type="ARBA" id="ARBA00022475"/>
    </source>
</evidence>
<feature type="binding site" evidence="6">
    <location>
        <position position="576"/>
    </location>
    <ligand>
        <name>Zn(2+)</name>
        <dbReference type="ChEBI" id="CHEBI:29105"/>
    </ligand>
</feature>
<gene>
    <name evidence="6" type="primary">dabA</name>
    <name evidence="7" type="ORF">DU000_00750</name>
</gene>
<comment type="subunit">
    <text evidence="6">Forms a complex with DabB.</text>
</comment>
<proteinExistence type="inferred from homology"/>
<keyword evidence="8" id="KW-1185">Reference proteome</keyword>
<dbReference type="PANTHER" id="PTHR38344:SF1">
    <property type="entry name" value="INORGANIC CARBON TRANSPORTER SUBUNIT DABA-RELATED"/>
    <property type="match status" value="1"/>
</dbReference>
<comment type="caution">
    <text evidence="7">The sequence shown here is derived from an EMBL/GenBank/DDBJ whole genome shotgun (WGS) entry which is preliminary data.</text>
</comment>
<evidence type="ECO:0000256" key="5">
    <source>
        <dbReference type="ARBA" id="ARBA00023136"/>
    </source>
</evidence>
<keyword evidence="5 6" id="KW-0472">Membrane</keyword>
<keyword evidence="2 6" id="KW-1003">Cell membrane</keyword>
<dbReference type="GO" id="GO:0005886">
    <property type="term" value="C:plasma membrane"/>
    <property type="evidence" value="ECO:0007669"/>
    <property type="project" value="UniProtKB-SubCell"/>
</dbReference>
<evidence type="ECO:0000256" key="1">
    <source>
        <dbReference type="ARBA" id="ARBA00022448"/>
    </source>
</evidence>
<feature type="binding site" evidence="6">
    <location>
        <position position="353"/>
    </location>
    <ligand>
        <name>Zn(2+)</name>
        <dbReference type="ChEBI" id="CHEBI:29105"/>
    </ligand>
</feature>
<feature type="binding site" evidence="6">
    <location>
        <position position="355"/>
    </location>
    <ligand>
        <name>Zn(2+)</name>
        <dbReference type="ChEBI" id="CHEBI:29105"/>
    </ligand>
</feature>
<dbReference type="Pfam" id="PF10070">
    <property type="entry name" value="DabA"/>
    <property type="match status" value="1"/>
</dbReference>